<dbReference type="EMBL" id="JQSG02000003">
    <property type="protein sequence ID" value="OBS09331.1"/>
    <property type="molecule type" value="Genomic_DNA"/>
</dbReference>
<keyword evidence="3" id="KW-1185">Reference proteome</keyword>
<organism evidence="2 3">
    <name type="scientific">Acidihalobacter prosperus</name>
    <dbReference type="NCBI Taxonomy" id="160660"/>
    <lineage>
        <taxon>Bacteria</taxon>
        <taxon>Pseudomonadati</taxon>
        <taxon>Pseudomonadota</taxon>
        <taxon>Gammaproteobacteria</taxon>
        <taxon>Chromatiales</taxon>
        <taxon>Ectothiorhodospiraceae</taxon>
        <taxon>Acidihalobacter</taxon>
    </lineage>
</organism>
<comment type="caution">
    <text evidence="2">The sequence shown here is derived from an EMBL/GenBank/DDBJ whole genome shotgun (WGS) entry which is preliminary data.</text>
</comment>
<sequence>MDALTAAAGSRASGVPRDRGVQRLPIRLSRRRDCAIGGDRNLP</sequence>
<evidence type="ECO:0000256" key="1">
    <source>
        <dbReference type="SAM" id="MobiDB-lite"/>
    </source>
</evidence>
<accession>A0A1A6C441</accession>
<proteinExistence type="predicted"/>
<dbReference type="Proteomes" id="UP000029273">
    <property type="component" value="Unassembled WGS sequence"/>
</dbReference>
<protein>
    <submittedName>
        <fullName evidence="2">Uncharacterized protein</fullName>
    </submittedName>
</protein>
<reference evidence="2 3" key="1">
    <citation type="journal article" date="2014" name="Genome Announc.">
        <title>Draft Genome Sequence of the Iron-Oxidizing, Acidophilic, and Halotolerant 'Thiobacillus prosperus' Type Strain DSM 5130.</title>
        <authorList>
            <person name="Ossandon F.J."/>
            <person name="Cardenas J.P."/>
            <person name="Corbett M."/>
            <person name="Quatrini R."/>
            <person name="Holmes D.S."/>
            <person name="Watkin E."/>
        </authorList>
    </citation>
    <scope>NUCLEOTIDE SEQUENCE [LARGE SCALE GENOMIC DNA]</scope>
    <source>
        <strain evidence="2 3">DSM 5130</strain>
    </source>
</reference>
<evidence type="ECO:0000313" key="3">
    <source>
        <dbReference type="Proteomes" id="UP000029273"/>
    </source>
</evidence>
<evidence type="ECO:0000313" key="2">
    <source>
        <dbReference type="EMBL" id="OBS09331.1"/>
    </source>
</evidence>
<dbReference type="AlphaFoldDB" id="A0A1A6C441"/>
<name>A0A1A6C441_9GAMM</name>
<gene>
    <name evidence="2" type="ORF">Thpro_021659</name>
</gene>
<feature type="region of interest" description="Disordered" evidence="1">
    <location>
        <begin position="1"/>
        <end position="24"/>
    </location>
</feature>